<organism evidence="5 6">
    <name type="scientific">Oncorhynchus mykiss</name>
    <name type="common">Rainbow trout</name>
    <name type="synonym">Salmo gairdneri</name>
    <dbReference type="NCBI Taxonomy" id="8022"/>
    <lineage>
        <taxon>Eukaryota</taxon>
        <taxon>Metazoa</taxon>
        <taxon>Chordata</taxon>
        <taxon>Craniata</taxon>
        <taxon>Vertebrata</taxon>
        <taxon>Euteleostomi</taxon>
        <taxon>Actinopterygii</taxon>
        <taxon>Neopterygii</taxon>
        <taxon>Teleostei</taxon>
        <taxon>Protacanthopterygii</taxon>
        <taxon>Salmoniformes</taxon>
        <taxon>Salmonidae</taxon>
        <taxon>Salmoninae</taxon>
        <taxon>Oncorhynchus</taxon>
    </lineage>
</organism>
<reference evidence="5" key="2">
    <citation type="submission" date="2014-03" db="EMBL/GenBank/DDBJ databases">
        <authorList>
            <person name="Genoscope - CEA"/>
        </authorList>
    </citation>
    <scope>NUCLEOTIDE SEQUENCE</scope>
</reference>
<dbReference type="PANTHER" id="PTHR12895">
    <property type="entry name" value="DYMECLIN"/>
    <property type="match status" value="1"/>
</dbReference>
<dbReference type="InterPro" id="IPR019142">
    <property type="entry name" value="Dymeclin"/>
</dbReference>
<evidence type="ECO:0000256" key="4">
    <source>
        <dbReference type="ARBA" id="ARBA00023288"/>
    </source>
</evidence>
<keyword evidence="4" id="KW-0449">Lipoprotein</keyword>
<evidence type="ECO:0000256" key="1">
    <source>
        <dbReference type="ARBA" id="ARBA00010603"/>
    </source>
</evidence>
<name>A0A060YP19_ONCMY</name>
<keyword evidence="3" id="KW-0519">Myristate</keyword>
<comment type="similarity">
    <text evidence="1">Belongs to the dymeclin family.</text>
</comment>
<dbReference type="STRING" id="8022.A0A060YP19"/>
<proteinExistence type="inferred from homology"/>
<sequence>FRPPLDTSSIPTEQHHTFQINFNSLYTALCEQQRSDQATLLLYTLLHQNTNMRNYMLSRTDMENLVVPILEILYHVEDRNSHHVYMALIILLILTEDDTFNRSIHEVVSTDPSL</sequence>
<reference evidence="5" key="1">
    <citation type="journal article" date="2014" name="Nat. Commun.">
        <title>The rainbow trout genome provides novel insights into evolution after whole-genome duplication in vertebrates.</title>
        <authorList>
            <person name="Berthelot C."/>
            <person name="Brunet F."/>
            <person name="Chalopin D."/>
            <person name="Juanchich A."/>
            <person name="Bernard M."/>
            <person name="Noel B."/>
            <person name="Bento P."/>
            <person name="Da Silva C."/>
            <person name="Labadie K."/>
            <person name="Alberti A."/>
            <person name="Aury J.M."/>
            <person name="Louis A."/>
            <person name="Dehais P."/>
            <person name="Bardou P."/>
            <person name="Montfort J."/>
            <person name="Klopp C."/>
            <person name="Cabau C."/>
            <person name="Gaspin C."/>
            <person name="Thorgaard G.H."/>
            <person name="Boussaha M."/>
            <person name="Quillet E."/>
            <person name="Guyomard R."/>
            <person name="Galiana D."/>
            <person name="Bobe J."/>
            <person name="Volff J.N."/>
            <person name="Genet C."/>
            <person name="Wincker P."/>
            <person name="Jaillon O."/>
            <person name="Roest Crollius H."/>
            <person name="Guiguen Y."/>
        </authorList>
    </citation>
    <scope>NUCLEOTIDE SEQUENCE [LARGE SCALE GENOMIC DNA]</scope>
</reference>
<dbReference type="PaxDb" id="8022-A0A060YP19"/>
<gene>
    <name evidence="5" type="ORF">GSONMT00059997001</name>
</gene>
<evidence type="ECO:0000313" key="5">
    <source>
        <dbReference type="EMBL" id="CDQ93618.1"/>
    </source>
</evidence>
<dbReference type="GO" id="GO:0007030">
    <property type="term" value="P:Golgi organization"/>
    <property type="evidence" value="ECO:0007669"/>
    <property type="project" value="TreeGrafter"/>
</dbReference>
<evidence type="ECO:0000256" key="2">
    <source>
        <dbReference type="ARBA" id="ARBA00015736"/>
    </source>
</evidence>
<evidence type="ECO:0000313" key="6">
    <source>
        <dbReference type="Proteomes" id="UP000193380"/>
    </source>
</evidence>
<protein>
    <recommendedName>
        <fullName evidence="2">Dymeclin</fullName>
    </recommendedName>
</protein>
<feature type="non-terminal residue" evidence="5">
    <location>
        <position position="1"/>
    </location>
</feature>
<dbReference type="Proteomes" id="UP000193380">
    <property type="component" value="Unassembled WGS sequence"/>
</dbReference>
<dbReference type="EMBL" id="FR915581">
    <property type="protein sequence ID" value="CDQ93618.1"/>
    <property type="molecule type" value="Genomic_DNA"/>
</dbReference>
<dbReference type="PANTHER" id="PTHR12895:SF9">
    <property type="entry name" value="DYMECLIN"/>
    <property type="match status" value="1"/>
</dbReference>
<dbReference type="AlphaFoldDB" id="A0A060YP19"/>
<evidence type="ECO:0000256" key="3">
    <source>
        <dbReference type="ARBA" id="ARBA00022707"/>
    </source>
</evidence>
<dbReference type="Pfam" id="PF09742">
    <property type="entry name" value="Dymeclin"/>
    <property type="match status" value="1"/>
</dbReference>
<accession>A0A060YP19</accession>
<dbReference type="GO" id="GO:0005794">
    <property type="term" value="C:Golgi apparatus"/>
    <property type="evidence" value="ECO:0007669"/>
    <property type="project" value="TreeGrafter"/>
</dbReference>